<keyword evidence="2" id="KW-0805">Transcription regulation</keyword>
<evidence type="ECO:0000259" key="5">
    <source>
        <dbReference type="PROSITE" id="PS50931"/>
    </source>
</evidence>
<evidence type="ECO:0000256" key="4">
    <source>
        <dbReference type="ARBA" id="ARBA00023163"/>
    </source>
</evidence>
<keyword evidence="3" id="KW-0238">DNA-binding</keyword>
<dbReference type="Gene3D" id="3.40.190.290">
    <property type="match status" value="1"/>
</dbReference>
<keyword evidence="7" id="KW-1185">Reference proteome</keyword>
<protein>
    <submittedName>
        <fullName evidence="6">LysR family transcriptional regulator</fullName>
    </submittedName>
</protein>
<dbReference type="InterPro" id="IPR036388">
    <property type="entry name" value="WH-like_DNA-bd_sf"/>
</dbReference>
<dbReference type="InterPro" id="IPR000847">
    <property type="entry name" value="LysR_HTH_N"/>
</dbReference>
<evidence type="ECO:0000256" key="3">
    <source>
        <dbReference type="ARBA" id="ARBA00023125"/>
    </source>
</evidence>
<dbReference type="PANTHER" id="PTHR30537:SF10">
    <property type="entry name" value="TRANSCRIPTIONAL REGULATOR-RELATED"/>
    <property type="match status" value="1"/>
</dbReference>
<evidence type="ECO:0000313" key="6">
    <source>
        <dbReference type="EMBL" id="KOO04589.1"/>
    </source>
</evidence>
<dbReference type="PANTHER" id="PTHR30537">
    <property type="entry name" value="HTH-TYPE TRANSCRIPTIONAL REGULATOR"/>
    <property type="match status" value="1"/>
</dbReference>
<dbReference type="Pfam" id="PF03466">
    <property type="entry name" value="LysR_substrate"/>
    <property type="match status" value="1"/>
</dbReference>
<evidence type="ECO:0000256" key="2">
    <source>
        <dbReference type="ARBA" id="ARBA00023015"/>
    </source>
</evidence>
<dbReference type="Proteomes" id="UP000037515">
    <property type="component" value="Unassembled WGS sequence"/>
</dbReference>
<evidence type="ECO:0000313" key="7">
    <source>
        <dbReference type="Proteomes" id="UP000037515"/>
    </source>
</evidence>
<keyword evidence="4" id="KW-0804">Transcription</keyword>
<feature type="domain" description="HTH lysR-type" evidence="5">
    <location>
        <begin position="10"/>
        <end position="59"/>
    </location>
</feature>
<gene>
    <name evidence="6" type="ORF">AKJ17_06690</name>
</gene>
<evidence type="ECO:0000256" key="1">
    <source>
        <dbReference type="ARBA" id="ARBA00009437"/>
    </source>
</evidence>
<dbReference type="PROSITE" id="PS50931">
    <property type="entry name" value="HTH_LYSR"/>
    <property type="match status" value="1"/>
</dbReference>
<dbReference type="OrthoDB" id="9786526at2"/>
<dbReference type="GO" id="GO:0006351">
    <property type="term" value="P:DNA-templated transcription"/>
    <property type="evidence" value="ECO:0007669"/>
    <property type="project" value="TreeGrafter"/>
</dbReference>
<dbReference type="FunFam" id="1.10.10.10:FF:000001">
    <property type="entry name" value="LysR family transcriptional regulator"/>
    <property type="match status" value="1"/>
</dbReference>
<organism evidence="6 7">
    <name type="scientific">Vibrio nereis</name>
    <dbReference type="NCBI Taxonomy" id="693"/>
    <lineage>
        <taxon>Bacteria</taxon>
        <taxon>Pseudomonadati</taxon>
        <taxon>Pseudomonadota</taxon>
        <taxon>Gammaproteobacteria</taxon>
        <taxon>Vibrionales</taxon>
        <taxon>Vibrionaceae</taxon>
        <taxon>Vibrio</taxon>
    </lineage>
</organism>
<dbReference type="Gene3D" id="1.10.10.10">
    <property type="entry name" value="Winged helix-like DNA-binding domain superfamily/Winged helix DNA-binding domain"/>
    <property type="match status" value="1"/>
</dbReference>
<dbReference type="FunFam" id="3.40.190.290:FF:000001">
    <property type="entry name" value="Transcriptional regulator, LysR family"/>
    <property type="match status" value="1"/>
</dbReference>
<dbReference type="GO" id="GO:0043565">
    <property type="term" value="F:sequence-specific DNA binding"/>
    <property type="evidence" value="ECO:0007669"/>
    <property type="project" value="TreeGrafter"/>
</dbReference>
<dbReference type="AlphaFoldDB" id="A0A0M0HRA5"/>
<dbReference type="STRING" id="693.AKJ17_06690"/>
<dbReference type="RefSeq" id="WP_053394999.1">
    <property type="nucleotide sequence ID" value="NZ_CANLZT010000001.1"/>
</dbReference>
<dbReference type="InterPro" id="IPR058163">
    <property type="entry name" value="LysR-type_TF_proteobact-type"/>
</dbReference>
<name>A0A0M0HRA5_VIBNE</name>
<dbReference type="SUPFAM" id="SSF46785">
    <property type="entry name" value="Winged helix' DNA-binding domain"/>
    <property type="match status" value="1"/>
</dbReference>
<dbReference type="SUPFAM" id="SSF53850">
    <property type="entry name" value="Periplasmic binding protein-like II"/>
    <property type="match status" value="1"/>
</dbReference>
<dbReference type="PATRIC" id="fig|693.5.peg.1366"/>
<dbReference type="InterPro" id="IPR005119">
    <property type="entry name" value="LysR_subst-bd"/>
</dbReference>
<comment type="similarity">
    <text evidence="1">Belongs to the LysR transcriptional regulatory family.</text>
</comment>
<comment type="caution">
    <text evidence="6">The sequence shown here is derived from an EMBL/GenBank/DDBJ whole genome shotgun (WGS) entry which is preliminary data.</text>
</comment>
<sequence length="289" mass="32621">MANWEGVSEFVAVAELNSFTAAANKLDTSVAQISRRVATLEERLAVKLFHRTTRKVTLTEAGQLYYTQCKHLVEGLELAELAVTQMQSTPKGLLRITAPVTYGEQRIAPLLHQFLEKYPQVDLDLMLTNQKLDLIELGVDVAIRLGRLQDSSLVAKKLSSRQLYVCASPKYLERYGEPHTLSELSSHQCLVGSVDYWRFQNQKSEKSLRIHGRIHCNSGIVLLDAAKRGLGLAQLPDYYVQDALDSGELVEVLSDYRDVREGIWALYPQNRNLSPKVRLLIDFLAEHLD</sequence>
<dbReference type="GO" id="GO:0003700">
    <property type="term" value="F:DNA-binding transcription factor activity"/>
    <property type="evidence" value="ECO:0007669"/>
    <property type="project" value="InterPro"/>
</dbReference>
<reference evidence="7" key="1">
    <citation type="submission" date="2015-08" db="EMBL/GenBank/DDBJ databases">
        <title>Vibrio galatheae sp. nov., a novel member of the Vibrionaceae family isolated from the Solomon Islands.</title>
        <authorList>
            <person name="Giubergia S."/>
            <person name="Machado H."/>
            <person name="Mateiu R.V."/>
            <person name="Gram L."/>
        </authorList>
    </citation>
    <scope>NUCLEOTIDE SEQUENCE [LARGE SCALE GENOMIC DNA]</scope>
    <source>
        <strain evidence="7">DSM 19584</strain>
    </source>
</reference>
<accession>A0A0M0HRA5</accession>
<proteinExistence type="inferred from homology"/>
<dbReference type="EMBL" id="LHPJ01000005">
    <property type="protein sequence ID" value="KOO04589.1"/>
    <property type="molecule type" value="Genomic_DNA"/>
</dbReference>
<dbReference type="InterPro" id="IPR036390">
    <property type="entry name" value="WH_DNA-bd_sf"/>
</dbReference>
<dbReference type="Pfam" id="PF00126">
    <property type="entry name" value="HTH_1"/>
    <property type="match status" value="1"/>
</dbReference>